<evidence type="ECO:0000313" key="3">
    <source>
        <dbReference type="Proteomes" id="UP000242320"/>
    </source>
</evidence>
<keyword evidence="3" id="KW-1185">Reference proteome</keyword>
<dbReference type="SUPFAM" id="SSF55729">
    <property type="entry name" value="Acyl-CoA N-acyltransferases (Nat)"/>
    <property type="match status" value="1"/>
</dbReference>
<dbReference type="Gene3D" id="3.40.630.30">
    <property type="match status" value="1"/>
</dbReference>
<dbReference type="GO" id="GO:0016747">
    <property type="term" value="F:acyltransferase activity, transferring groups other than amino-acyl groups"/>
    <property type="evidence" value="ECO:0007669"/>
    <property type="project" value="InterPro"/>
</dbReference>
<organism evidence="2 3">
    <name type="scientific">Mycolicibacterium vulneris</name>
    <dbReference type="NCBI Taxonomy" id="547163"/>
    <lineage>
        <taxon>Bacteria</taxon>
        <taxon>Bacillati</taxon>
        <taxon>Actinomycetota</taxon>
        <taxon>Actinomycetes</taxon>
        <taxon>Mycobacteriales</taxon>
        <taxon>Mycobacteriaceae</taxon>
        <taxon>Mycolicibacterium</taxon>
    </lineage>
</organism>
<comment type="caution">
    <text evidence="2">The sequence shown here is derived from an EMBL/GenBank/DDBJ whole genome shotgun (WGS) entry which is preliminary data.</text>
</comment>
<dbReference type="CDD" id="cd04301">
    <property type="entry name" value="NAT_SF"/>
    <property type="match status" value="1"/>
</dbReference>
<dbReference type="AlphaFoldDB" id="A0A1X2KRY6"/>
<dbReference type="InterPro" id="IPR016181">
    <property type="entry name" value="Acyl_CoA_acyltransferase"/>
</dbReference>
<name>A0A1X2KRY6_9MYCO</name>
<proteinExistence type="predicted"/>
<dbReference type="PROSITE" id="PS51186">
    <property type="entry name" value="GNAT"/>
    <property type="match status" value="1"/>
</dbReference>
<evidence type="ECO:0000313" key="2">
    <source>
        <dbReference type="EMBL" id="OSC24427.1"/>
    </source>
</evidence>
<evidence type="ECO:0000259" key="1">
    <source>
        <dbReference type="PROSITE" id="PS51186"/>
    </source>
</evidence>
<reference evidence="2 3" key="1">
    <citation type="submission" date="2017-04" db="EMBL/GenBank/DDBJ databases">
        <title>The new phylogeny of genus Mycobacterium.</title>
        <authorList>
            <person name="Tortoli E."/>
            <person name="Trovato A."/>
            <person name="Cirillo D.M."/>
        </authorList>
    </citation>
    <scope>NUCLEOTIDE SEQUENCE [LARGE SCALE GENOMIC DNA]</scope>
    <source>
        <strain evidence="2 3">DSM 45247</strain>
    </source>
</reference>
<dbReference type="EMBL" id="NCXM01000025">
    <property type="protein sequence ID" value="OSC24427.1"/>
    <property type="molecule type" value="Genomic_DNA"/>
</dbReference>
<sequence length="201" mass="21947">MEAGEMTATPDPVRGDAMGSQAVADTVTSRLLDGRVISLRRINSKDAEAVVALHQQLSDHDRYFRFFTLHPAHLDELVRELIKPQDGQYALGAFEGDRLLGVANYTVCGDPTAADIAIVVAHEDHSLGVGTALLRRLAHIARDHGIRRFVADVLAQNHLMLAVLSDFGWPRERSNFGSILHLDISLPDRIGVSLPAGQEIS</sequence>
<feature type="domain" description="N-acetyltransferase" evidence="1">
    <location>
        <begin position="37"/>
        <end position="191"/>
    </location>
</feature>
<dbReference type="InterPro" id="IPR000182">
    <property type="entry name" value="GNAT_dom"/>
</dbReference>
<protein>
    <recommendedName>
        <fullName evidence="1">N-acetyltransferase domain-containing protein</fullName>
    </recommendedName>
</protein>
<dbReference type="Pfam" id="PF00583">
    <property type="entry name" value="Acetyltransf_1"/>
    <property type="match status" value="1"/>
</dbReference>
<gene>
    <name evidence="2" type="ORF">B8W69_21445</name>
</gene>
<dbReference type="Proteomes" id="UP000242320">
    <property type="component" value="Unassembled WGS sequence"/>
</dbReference>
<accession>A0A1X2KRY6</accession>